<accession>A0A5Q4VGT4</accession>
<dbReference type="OrthoDB" id="9779322at2"/>
<organism evidence="1 2">
    <name type="scientific">Desulfobotulus mexicanus</name>
    <dbReference type="NCBI Taxonomy" id="2586642"/>
    <lineage>
        <taxon>Bacteria</taxon>
        <taxon>Pseudomonadati</taxon>
        <taxon>Thermodesulfobacteriota</taxon>
        <taxon>Desulfobacteria</taxon>
        <taxon>Desulfobacterales</taxon>
        <taxon>Desulfobacteraceae</taxon>
        <taxon>Desulfobotulus</taxon>
    </lineage>
</organism>
<evidence type="ECO:0000313" key="2">
    <source>
        <dbReference type="Proteomes" id="UP000321899"/>
    </source>
</evidence>
<reference evidence="1 2" key="1">
    <citation type="submission" date="2019-06" db="EMBL/GenBank/DDBJ databases">
        <title>Desulfobotulus mexicanus sp. nov., a novel sulfate-reducing bacterium isolated from the sediment of an alkaline crater lake in Mexico.</title>
        <authorList>
            <person name="Hirschler-Rea A."/>
        </authorList>
    </citation>
    <scope>NUCLEOTIDE SEQUENCE [LARGE SCALE GENOMIC DNA]</scope>
    <source>
        <strain evidence="1 2">PAR22N</strain>
    </source>
</reference>
<name>A0A5Q4VGT4_9BACT</name>
<evidence type="ECO:0008006" key="3">
    <source>
        <dbReference type="Google" id="ProtNLM"/>
    </source>
</evidence>
<dbReference type="InterPro" id="IPR003748">
    <property type="entry name" value="DUF169"/>
</dbReference>
<dbReference type="RefSeq" id="WP_139447021.1">
    <property type="nucleotide sequence ID" value="NZ_VDMB01000004.1"/>
</dbReference>
<gene>
    <name evidence="1" type="ORF">FIM25_05230</name>
</gene>
<dbReference type="Pfam" id="PF02596">
    <property type="entry name" value="DUF169"/>
    <property type="match status" value="1"/>
</dbReference>
<keyword evidence="2" id="KW-1185">Reference proteome</keyword>
<dbReference type="Proteomes" id="UP000321899">
    <property type="component" value="Unassembled WGS sequence"/>
</dbReference>
<sequence length="271" mass="29846">MESTIARAIHLTSSPVALLLSDEKPENALQFKEGKWGCVMLMFANAVKGKTAVFTRRTYGCWGGGVGLGFGNAYEDFPGGQDCFTYFLSSGNSQWDKGKEVGAFLESVAGKAFTEDFLNGEAYRETPELVRDFIENLPITDVEKEYVILKPLSEVNPATETPETIIFPVTADQVSALTTLANYARQGIENVFVPWAAGCQTIGILPLKEGKSHQPRAIIGLTDLSARKFVRTLLGKDILSFALPWTMFLEMEKKVPGSFLEKPTWQSLLES</sequence>
<dbReference type="AlphaFoldDB" id="A0A5Q4VGT4"/>
<dbReference type="EMBL" id="VDMB01000004">
    <property type="protein sequence ID" value="TYT75482.1"/>
    <property type="molecule type" value="Genomic_DNA"/>
</dbReference>
<evidence type="ECO:0000313" key="1">
    <source>
        <dbReference type="EMBL" id="TYT75482.1"/>
    </source>
</evidence>
<comment type="caution">
    <text evidence="1">The sequence shown here is derived from an EMBL/GenBank/DDBJ whole genome shotgun (WGS) entry which is preliminary data.</text>
</comment>
<protein>
    <recommendedName>
        <fullName evidence="3">DUF169 domain-containing protein</fullName>
    </recommendedName>
</protein>
<proteinExistence type="predicted"/>